<comment type="caution">
    <text evidence="2">The sequence shown here is derived from an EMBL/GenBank/DDBJ whole genome shotgun (WGS) entry which is preliminary data.</text>
</comment>
<keyword evidence="3" id="KW-1185">Reference proteome</keyword>
<organism evidence="2 3">
    <name type="scientific">Trichonephila inaurata madagascariensis</name>
    <dbReference type="NCBI Taxonomy" id="2747483"/>
    <lineage>
        <taxon>Eukaryota</taxon>
        <taxon>Metazoa</taxon>
        <taxon>Ecdysozoa</taxon>
        <taxon>Arthropoda</taxon>
        <taxon>Chelicerata</taxon>
        <taxon>Arachnida</taxon>
        <taxon>Araneae</taxon>
        <taxon>Araneomorphae</taxon>
        <taxon>Entelegynae</taxon>
        <taxon>Araneoidea</taxon>
        <taxon>Nephilidae</taxon>
        <taxon>Trichonephila</taxon>
        <taxon>Trichonephila inaurata</taxon>
    </lineage>
</organism>
<gene>
    <name evidence="2" type="ORF">TNIN_91291</name>
</gene>
<feature type="region of interest" description="Disordered" evidence="1">
    <location>
        <begin position="51"/>
        <end position="87"/>
    </location>
</feature>
<evidence type="ECO:0000313" key="2">
    <source>
        <dbReference type="EMBL" id="GFY40357.1"/>
    </source>
</evidence>
<dbReference type="Proteomes" id="UP000886998">
    <property type="component" value="Unassembled WGS sequence"/>
</dbReference>
<dbReference type="EMBL" id="BMAV01001868">
    <property type="protein sequence ID" value="GFY40357.1"/>
    <property type="molecule type" value="Genomic_DNA"/>
</dbReference>
<evidence type="ECO:0000313" key="3">
    <source>
        <dbReference type="Proteomes" id="UP000886998"/>
    </source>
</evidence>
<name>A0A8X6WRZ7_9ARAC</name>
<evidence type="ECO:0000256" key="1">
    <source>
        <dbReference type="SAM" id="MobiDB-lite"/>
    </source>
</evidence>
<dbReference type="AlphaFoldDB" id="A0A8X6WRZ7"/>
<protein>
    <submittedName>
        <fullName evidence="2">Uncharacterized protein</fullName>
    </submittedName>
</protein>
<accession>A0A8X6WRZ7</accession>
<sequence length="87" mass="9804">MDAISDIKLIRTEFLSRNSHQNKRYNHGGYPRELAMVTIFTDIASETKVQTNNGKDVQPSHLGSNIGIGGTQSTSRWERQFHTKKGT</sequence>
<reference evidence="2" key="1">
    <citation type="submission" date="2020-08" db="EMBL/GenBank/DDBJ databases">
        <title>Multicomponent nature underlies the extraordinary mechanical properties of spider dragline silk.</title>
        <authorList>
            <person name="Kono N."/>
            <person name="Nakamura H."/>
            <person name="Mori M."/>
            <person name="Yoshida Y."/>
            <person name="Ohtoshi R."/>
            <person name="Malay A.D."/>
            <person name="Moran D.A.P."/>
            <person name="Tomita M."/>
            <person name="Numata K."/>
            <person name="Arakawa K."/>
        </authorList>
    </citation>
    <scope>NUCLEOTIDE SEQUENCE</scope>
</reference>
<proteinExistence type="predicted"/>